<proteinExistence type="predicted"/>
<evidence type="ECO:0000313" key="1">
    <source>
        <dbReference type="EMBL" id="MEX6503803.1"/>
    </source>
</evidence>
<comment type="caution">
    <text evidence="1">The sequence shown here is derived from an EMBL/GenBank/DDBJ whole genome shotgun (WGS) entry which is preliminary data.</text>
</comment>
<dbReference type="EMBL" id="JBFTEG010000015">
    <property type="protein sequence ID" value="MEX6503803.1"/>
    <property type="molecule type" value="Genomic_DNA"/>
</dbReference>
<reference evidence="1 2" key="1">
    <citation type="submission" date="2024-07" db="EMBL/GenBank/DDBJ databases">
        <authorList>
            <person name="Li M."/>
        </authorList>
    </citation>
    <scope>NUCLEOTIDE SEQUENCE [LARGE SCALE GENOMIC DNA]</scope>
    <source>
        <strain evidence="1 2">25A3E</strain>
    </source>
</reference>
<keyword evidence="2" id="KW-1185">Reference proteome</keyword>
<gene>
    <name evidence="1" type="ORF">AB5S05_17190</name>
</gene>
<dbReference type="RefSeq" id="WP_369288744.1">
    <property type="nucleotide sequence ID" value="NZ_JBFTEG010000015.1"/>
</dbReference>
<protein>
    <submittedName>
        <fullName evidence="1">Cbb3-type cytochrome c oxidase subunit 3</fullName>
    </submittedName>
</protein>
<sequence>MDNELWSLLCLTLFFGAVHACLLGPGRRGLEEARMLPFADDPAVARRMELATRRSHRGCECQGPCDGECAFLQRLDM</sequence>
<name>A0ABV3YWT5_9PSED</name>
<accession>A0ABV3YWT5</accession>
<organism evidence="1 2">
    <name type="scientific">Pseudomonas zhanjiangensis</name>
    <dbReference type="NCBI Taxonomy" id="3239015"/>
    <lineage>
        <taxon>Bacteria</taxon>
        <taxon>Pseudomonadati</taxon>
        <taxon>Pseudomonadota</taxon>
        <taxon>Gammaproteobacteria</taxon>
        <taxon>Pseudomonadales</taxon>
        <taxon>Pseudomonadaceae</taxon>
        <taxon>Pseudomonas</taxon>
    </lineage>
</organism>
<evidence type="ECO:0000313" key="2">
    <source>
        <dbReference type="Proteomes" id="UP001560296"/>
    </source>
</evidence>
<dbReference type="Proteomes" id="UP001560296">
    <property type="component" value="Unassembled WGS sequence"/>
</dbReference>